<keyword evidence="2" id="KW-0653">Protein transport</keyword>
<sequence>MSEVFERYERQYCKLLANLSRKSTSANHLDGEQKKQKNVEVKAGLEDAKTLRTKLSQVSDKGMLLAKAARDELLQSGMSDARM</sequence>
<gene>
    <name evidence="4" type="ORF">GIB67_024027</name>
</gene>
<reference evidence="4 5" key="1">
    <citation type="journal article" date="2020" name="IScience">
        <title>Genome Sequencing of the Endangered Kingdonia uniflora (Circaeasteraceae, Ranunculales) Reveals Potential Mechanisms of Evolutionary Specialization.</title>
        <authorList>
            <person name="Sun Y."/>
            <person name="Deng T."/>
            <person name="Zhang A."/>
            <person name="Moore M.J."/>
            <person name="Landis J.B."/>
            <person name="Lin N."/>
            <person name="Zhang H."/>
            <person name="Zhang X."/>
            <person name="Huang J."/>
            <person name="Zhang X."/>
            <person name="Sun H."/>
            <person name="Wang H."/>
        </authorList>
    </citation>
    <scope>NUCLEOTIDE SEQUENCE [LARGE SCALE GENOMIC DNA]</scope>
    <source>
        <strain evidence="4">TB1705</strain>
        <tissue evidence="4">Leaf</tissue>
    </source>
</reference>
<dbReference type="EMBL" id="JACGCM010001308">
    <property type="protein sequence ID" value="KAF6156701.1"/>
    <property type="molecule type" value="Genomic_DNA"/>
</dbReference>
<dbReference type="Pfam" id="PF05008">
    <property type="entry name" value="V-SNARE"/>
    <property type="match status" value="1"/>
</dbReference>
<dbReference type="GO" id="GO:0006886">
    <property type="term" value="P:intracellular protein transport"/>
    <property type="evidence" value="ECO:0007669"/>
    <property type="project" value="InterPro"/>
</dbReference>
<evidence type="ECO:0000313" key="4">
    <source>
        <dbReference type="EMBL" id="KAF6156701.1"/>
    </source>
</evidence>
<dbReference type="SUPFAM" id="SSF47661">
    <property type="entry name" value="t-snare proteins"/>
    <property type="match status" value="1"/>
</dbReference>
<proteinExistence type="inferred from homology"/>
<dbReference type="InterPro" id="IPR010989">
    <property type="entry name" value="SNARE"/>
</dbReference>
<evidence type="ECO:0000256" key="1">
    <source>
        <dbReference type="ARBA" id="ARBA00006108"/>
    </source>
</evidence>
<comment type="caution">
    <text evidence="4">The sequence shown here is derived from an EMBL/GenBank/DDBJ whole genome shotgun (WGS) entry which is preliminary data.</text>
</comment>
<evidence type="ECO:0000256" key="2">
    <source>
        <dbReference type="ARBA" id="ARBA00022927"/>
    </source>
</evidence>
<feature type="domain" description="Vesicle transport v-SNARE N-terminal" evidence="3">
    <location>
        <begin position="1"/>
        <end position="51"/>
    </location>
</feature>
<dbReference type="Proteomes" id="UP000541444">
    <property type="component" value="Unassembled WGS sequence"/>
</dbReference>
<protein>
    <recommendedName>
        <fullName evidence="3">Vesicle transport v-SNARE N-terminal domain-containing protein</fullName>
    </recommendedName>
</protein>
<dbReference type="Gene3D" id="1.20.58.400">
    <property type="entry name" value="t-snare proteins"/>
    <property type="match status" value="1"/>
</dbReference>
<dbReference type="OrthoDB" id="1935064at2759"/>
<dbReference type="InterPro" id="IPR038407">
    <property type="entry name" value="v-SNARE_N_sf"/>
</dbReference>
<accession>A0A7J7MP89</accession>
<name>A0A7J7MP89_9MAGN</name>
<dbReference type="GO" id="GO:0016020">
    <property type="term" value="C:membrane"/>
    <property type="evidence" value="ECO:0007669"/>
    <property type="project" value="InterPro"/>
</dbReference>
<comment type="similarity">
    <text evidence="1">Belongs to the VTI1 family.</text>
</comment>
<feature type="non-terminal residue" evidence="4">
    <location>
        <position position="1"/>
    </location>
</feature>
<keyword evidence="5" id="KW-1185">Reference proteome</keyword>
<organism evidence="4 5">
    <name type="scientific">Kingdonia uniflora</name>
    <dbReference type="NCBI Taxonomy" id="39325"/>
    <lineage>
        <taxon>Eukaryota</taxon>
        <taxon>Viridiplantae</taxon>
        <taxon>Streptophyta</taxon>
        <taxon>Embryophyta</taxon>
        <taxon>Tracheophyta</taxon>
        <taxon>Spermatophyta</taxon>
        <taxon>Magnoliopsida</taxon>
        <taxon>Ranunculales</taxon>
        <taxon>Circaeasteraceae</taxon>
        <taxon>Kingdonia</taxon>
    </lineage>
</organism>
<dbReference type="AlphaFoldDB" id="A0A7J7MP89"/>
<evidence type="ECO:0000313" key="5">
    <source>
        <dbReference type="Proteomes" id="UP000541444"/>
    </source>
</evidence>
<keyword evidence="2" id="KW-0813">Transport</keyword>
<dbReference type="InterPro" id="IPR007705">
    <property type="entry name" value="Vesicle_trsprt_v-SNARE_N"/>
</dbReference>
<dbReference type="GO" id="GO:0016192">
    <property type="term" value="P:vesicle-mediated transport"/>
    <property type="evidence" value="ECO:0007669"/>
    <property type="project" value="InterPro"/>
</dbReference>
<evidence type="ECO:0000259" key="3">
    <source>
        <dbReference type="Pfam" id="PF05008"/>
    </source>
</evidence>